<feature type="signal peptide" evidence="2">
    <location>
        <begin position="1"/>
        <end position="24"/>
    </location>
</feature>
<dbReference type="PANTHER" id="PTHR34853:SF1">
    <property type="entry name" value="LIPASE 5"/>
    <property type="match status" value="1"/>
</dbReference>
<evidence type="ECO:0000313" key="3">
    <source>
        <dbReference type="EMBL" id="NKY52685.1"/>
    </source>
</evidence>
<protein>
    <submittedName>
        <fullName evidence="3">Lipase</fullName>
    </submittedName>
</protein>
<dbReference type="GO" id="GO:0004806">
    <property type="term" value="F:triacylglycerol lipase activity"/>
    <property type="evidence" value="ECO:0007669"/>
    <property type="project" value="InterPro"/>
</dbReference>
<feature type="chain" id="PRO_5032711709" evidence="2">
    <location>
        <begin position="25"/>
        <end position="457"/>
    </location>
</feature>
<accession>A0A846Y373</accession>
<dbReference type="InterPro" id="IPR005152">
    <property type="entry name" value="Lipase_secreted"/>
</dbReference>
<comment type="caution">
    <text evidence="3">The sequence shown here is derived from an EMBL/GenBank/DDBJ whole genome shotgun (WGS) entry which is preliminary data.</text>
</comment>
<name>A0A846Y373_9NOCA</name>
<dbReference type="PANTHER" id="PTHR34853">
    <property type="match status" value="1"/>
</dbReference>
<sequence>MRIRHALAVVLLSTCGVVGPTAAAQPPPPPLPSLPAPGLPQLQQWIDVLVPPPSIPPPDRTASGHGTADPDLARLQQAVAPSPVGDPLLDTWPADLDRYHPGEVIATRDVTATAAPLLMVPVRTALQLKFRTTDASGGPSYATATLAIPAAAWTGGGARPVLVNNLAIDALGRSCTPGYTFSHGYNPDTSTTDFVPPTTQLALLRGYAVLITDHEGPRMAYAEPYVAGHAVLDAIRAVRAALPAEFGASRYGMHGYSGGAIATRGAVALIDSYAPELAPVIAGAALGGVPVDYRLLAQSMNANLASGIFMAATFGVGRERPEILARMNNLARWVALSPFKDACSGVFSVPGVLSLPIDVAADMPDPLHSRLADDIYRETRMQGMRSPVPLYIYNGEQEFWIPAAGARELYRDQCALGAVAVYRSVPGEHFIASGTGYPGAMDWVDQRLRGVSAPDEC</sequence>
<keyword evidence="2" id="KW-0732">Signal</keyword>
<evidence type="ECO:0000313" key="4">
    <source>
        <dbReference type="Proteomes" id="UP000565711"/>
    </source>
</evidence>
<proteinExistence type="predicted"/>
<dbReference type="RefSeq" id="WP_067874450.1">
    <property type="nucleotide sequence ID" value="NZ_JAAXOP010000013.1"/>
</dbReference>
<dbReference type="InterPro" id="IPR029058">
    <property type="entry name" value="AB_hydrolase_fold"/>
</dbReference>
<feature type="region of interest" description="Disordered" evidence="1">
    <location>
        <begin position="49"/>
        <end position="69"/>
    </location>
</feature>
<evidence type="ECO:0000256" key="2">
    <source>
        <dbReference type="SAM" id="SignalP"/>
    </source>
</evidence>
<dbReference type="SUPFAM" id="SSF53474">
    <property type="entry name" value="alpha/beta-Hydrolases"/>
    <property type="match status" value="1"/>
</dbReference>
<dbReference type="Proteomes" id="UP000565711">
    <property type="component" value="Unassembled WGS sequence"/>
</dbReference>
<dbReference type="GO" id="GO:0016042">
    <property type="term" value="P:lipid catabolic process"/>
    <property type="evidence" value="ECO:0007669"/>
    <property type="project" value="InterPro"/>
</dbReference>
<organism evidence="3 4">
    <name type="scientific">Nocardia vermiculata</name>
    <dbReference type="NCBI Taxonomy" id="257274"/>
    <lineage>
        <taxon>Bacteria</taxon>
        <taxon>Bacillati</taxon>
        <taxon>Actinomycetota</taxon>
        <taxon>Actinomycetes</taxon>
        <taxon>Mycobacteriales</taxon>
        <taxon>Nocardiaceae</taxon>
        <taxon>Nocardia</taxon>
    </lineage>
</organism>
<dbReference type="AlphaFoldDB" id="A0A846Y373"/>
<reference evidence="3 4" key="1">
    <citation type="submission" date="2020-04" db="EMBL/GenBank/DDBJ databases">
        <title>MicrobeNet Type strains.</title>
        <authorList>
            <person name="Nicholson A.C."/>
        </authorList>
    </citation>
    <scope>NUCLEOTIDE SEQUENCE [LARGE SCALE GENOMIC DNA]</scope>
    <source>
        <strain evidence="3 4">JCM 12354</strain>
    </source>
</reference>
<evidence type="ECO:0000256" key="1">
    <source>
        <dbReference type="SAM" id="MobiDB-lite"/>
    </source>
</evidence>
<dbReference type="Pfam" id="PF03583">
    <property type="entry name" value="LIP"/>
    <property type="match status" value="1"/>
</dbReference>
<dbReference type="Gene3D" id="3.40.50.1820">
    <property type="entry name" value="alpha/beta hydrolase"/>
    <property type="match status" value="1"/>
</dbReference>
<gene>
    <name evidence="3" type="ORF">HGA08_20990</name>
</gene>
<keyword evidence="4" id="KW-1185">Reference proteome</keyword>
<dbReference type="Gene3D" id="1.10.260.130">
    <property type="match status" value="1"/>
</dbReference>
<dbReference type="EMBL" id="JAAXOP010000013">
    <property type="protein sequence ID" value="NKY52685.1"/>
    <property type="molecule type" value="Genomic_DNA"/>
</dbReference>
<feature type="compositionally biased region" description="Pro residues" evidence="1">
    <location>
        <begin position="50"/>
        <end position="59"/>
    </location>
</feature>